<dbReference type="AlphaFoldDB" id="A0A6J7AMR0"/>
<organism evidence="1">
    <name type="scientific">freshwater metagenome</name>
    <dbReference type="NCBI Taxonomy" id="449393"/>
    <lineage>
        <taxon>unclassified sequences</taxon>
        <taxon>metagenomes</taxon>
        <taxon>ecological metagenomes</taxon>
    </lineage>
</organism>
<proteinExistence type="predicted"/>
<evidence type="ECO:0000313" key="1">
    <source>
        <dbReference type="EMBL" id="CAB4834241.1"/>
    </source>
</evidence>
<reference evidence="1" key="1">
    <citation type="submission" date="2020-05" db="EMBL/GenBank/DDBJ databases">
        <authorList>
            <person name="Chiriac C."/>
            <person name="Salcher M."/>
            <person name="Ghai R."/>
            <person name="Kavagutti S V."/>
        </authorList>
    </citation>
    <scope>NUCLEOTIDE SEQUENCE</scope>
</reference>
<protein>
    <submittedName>
        <fullName evidence="1">Unannotated protein</fullName>
    </submittedName>
</protein>
<sequence length="395" mass="44040">MRARCAERGERVVQFYELALATLQSQLHAHDRAVGLELCERQVQHAVRFVPRVTAHEVRGHVVGGAERGAEHERLARREIGNLLERDERRPKHHSLTNGIDATPTCSSGELRVLTRREELMRVTGELGQLLDDHGARWHVDAQCQCLGREHDLDEALGEQVLDGLLERRDHACVVRSDALLEPEQPLVVTEHCEVALGQRCGTCIDDLSDARPLIGRGEANTCVDAEAHCVIASRATEDEIDNRQEALLAETIDHVDARRRREHAARAPARVAPLVIVGIEPVTFRVRSAVEQRRYEVESVGTPVGRAIEVHELDRSRVFDDHGGRPSHCSDPLGELGSIRHGGREAHEPDALGEVHDDLLPYRPAVCVLEVVDLVEHHVAQIVERRGLRVDHVA</sequence>
<dbReference type="EMBL" id="CAFABA010000091">
    <property type="protein sequence ID" value="CAB4834241.1"/>
    <property type="molecule type" value="Genomic_DNA"/>
</dbReference>
<accession>A0A6J7AMR0</accession>
<gene>
    <name evidence="1" type="ORF">UFOPK3139_02024</name>
</gene>
<name>A0A6J7AMR0_9ZZZZ</name>